<organism evidence="1 2">
    <name type="scientific">Arthrobacter caoxuetaonis</name>
    <dbReference type="NCBI Taxonomy" id="2886935"/>
    <lineage>
        <taxon>Bacteria</taxon>
        <taxon>Bacillati</taxon>
        <taxon>Actinomycetota</taxon>
        <taxon>Actinomycetes</taxon>
        <taxon>Micrococcales</taxon>
        <taxon>Micrococcaceae</taxon>
        <taxon>Arthrobacter</taxon>
    </lineage>
</organism>
<keyword evidence="2" id="KW-1185">Reference proteome</keyword>
<dbReference type="Proteomes" id="UP001139158">
    <property type="component" value="Unassembled WGS sequence"/>
</dbReference>
<proteinExistence type="predicted"/>
<evidence type="ECO:0000313" key="1">
    <source>
        <dbReference type="EMBL" id="MCC3299456.1"/>
    </source>
</evidence>
<name>A0A9X1SEA4_9MICC</name>
<protein>
    <submittedName>
        <fullName evidence="1">Uncharacterized protein</fullName>
    </submittedName>
</protein>
<dbReference type="AlphaFoldDB" id="A0A9X1SEA4"/>
<sequence length="387" mass="42399">MQQQTITTDSICRDVLQQYADGTIEDTAARQQIAAALYASGIARAVACEKTVLDPQVRADLQAEMEELLFRKVMQGAPGGFNLELALNTSAVAWARQLLRSSRSSLMRNIHVRTGAKVDLVDPVPDKTKYTDTPPPASHTVFHSASVDGSAEADPEGETFTDAADWLRSKQRHLRDSSKLSASAASIMHGYRVPAAARPPLVERKRLKAMVDACPELAHRSVCAMRALIESEPYPYTVDEGLLALWDNCSFDQMDAIASAPAKVAQVLVDAAVSDRARPSRNVLRLFQASVRALGTGKGWARLAAETCETFIALEFEAYSSFDTTGAEYRDERLAGRRITVLKSPEVFARVLAHPGQRLGMTENDIYEQLDRLITTMTEFDVKAPAA</sequence>
<comment type="caution">
    <text evidence="1">The sequence shown here is derived from an EMBL/GenBank/DDBJ whole genome shotgun (WGS) entry which is preliminary data.</text>
</comment>
<reference evidence="1" key="1">
    <citation type="submission" date="2021-10" db="EMBL/GenBank/DDBJ databases">
        <title>Novel species in genus Arthrobacter.</title>
        <authorList>
            <person name="Liu Y."/>
        </authorList>
    </citation>
    <scope>NUCLEOTIDE SEQUENCE</scope>
    <source>
        <strain evidence="1">Zg-Y453</strain>
    </source>
</reference>
<dbReference type="EMBL" id="JAJFZV010000018">
    <property type="protein sequence ID" value="MCC3299456.1"/>
    <property type="molecule type" value="Genomic_DNA"/>
</dbReference>
<evidence type="ECO:0000313" key="2">
    <source>
        <dbReference type="Proteomes" id="UP001139158"/>
    </source>
</evidence>
<dbReference type="RefSeq" id="WP_227897442.1">
    <property type="nucleotide sequence ID" value="NZ_CP099467.1"/>
</dbReference>
<accession>A0A9X1SEA4</accession>
<gene>
    <name evidence="1" type="ORF">LJ757_16810</name>
</gene>